<gene>
    <name evidence="6" type="ORF">AAEO57_10000</name>
</gene>
<keyword evidence="2 5" id="KW-0812">Transmembrane</keyword>
<dbReference type="Pfam" id="PF13564">
    <property type="entry name" value="DoxX_2"/>
    <property type="match status" value="1"/>
</dbReference>
<evidence type="ECO:0000256" key="3">
    <source>
        <dbReference type="ARBA" id="ARBA00022989"/>
    </source>
</evidence>
<organism evidence="6 7">
    <name type="scientific">Flavobacterium calami</name>
    <dbReference type="NCBI Taxonomy" id="3139144"/>
    <lineage>
        <taxon>Bacteria</taxon>
        <taxon>Pseudomonadati</taxon>
        <taxon>Bacteroidota</taxon>
        <taxon>Flavobacteriia</taxon>
        <taxon>Flavobacteriales</taxon>
        <taxon>Flavobacteriaceae</taxon>
        <taxon>Flavobacterium</taxon>
    </lineage>
</organism>
<proteinExistence type="predicted"/>
<feature type="transmembrane region" description="Helical" evidence="5">
    <location>
        <begin position="45"/>
        <end position="62"/>
    </location>
</feature>
<feature type="transmembrane region" description="Helical" evidence="5">
    <location>
        <begin position="6"/>
        <end position="24"/>
    </location>
</feature>
<comment type="caution">
    <text evidence="6">The sequence shown here is derived from an EMBL/GenBank/DDBJ whole genome shotgun (WGS) entry which is preliminary data.</text>
</comment>
<evidence type="ECO:0000256" key="1">
    <source>
        <dbReference type="ARBA" id="ARBA00004141"/>
    </source>
</evidence>
<evidence type="ECO:0000313" key="6">
    <source>
        <dbReference type="EMBL" id="MEL1254108.1"/>
    </source>
</evidence>
<protein>
    <submittedName>
        <fullName evidence="6">DoxX family protein</fullName>
    </submittedName>
</protein>
<evidence type="ECO:0000256" key="5">
    <source>
        <dbReference type="SAM" id="Phobius"/>
    </source>
</evidence>
<keyword evidence="7" id="KW-1185">Reference proteome</keyword>
<dbReference type="EMBL" id="JBBYHS010000009">
    <property type="protein sequence ID" value="MEL1254108.1"/>
    <property type="molecule type" value="Genomic_DNA"/>
</dbReference>
<keyword evidence="4 5" id="KW-0472">Membrane</keyword>
<dbReference type="InterPro" id="IPR032808">
    <property type="entry name" value="DoxX"/>
</dbReference>
<dbReference type="Proteomes" id="UP001485226">
    <property type="component" value="Unassembled WGS sequence"/>
</dbReference>
<evidence type="ECO:0000256" key="4">
    <source>
        <dbReference type="ARBA" id="ARBA00023136"/>
    </source>
</evidence>
<accession>A0ABU9IQC5</accession>
<feature type="transmembrane region" description="Helical" evidence="5">
    <location>
        <begin position="68"/>
        <end position="87"/>
    </location>
</feature>
<dbReference type="RefSeq" id="WP_341692125.1">
    <property type="nucleotide sequence ID" value="NZ_JBBYHS010000009.1"/>
</dbReference>
<name>A0ABU9IQC5_9FLAO</name>
<sequence length="125" mass="13814">MKTKKIITWTITILAAALVVMSGVMKLLQGDEITAKMQKVSVDQYIIALGLMEILFSALFVFPRTLKIGFILLSCYFAGALAVELSYGSPKTALIPLVLIWVSAFLRDKEIFTAGSDISQKKWPI</sequence>
<evidence type="ECO:0000256" key="2">
    <source>
        <dbReference type="ARBA" id="ARBA00022692"/>
    </source>
</evidence>
<evidence type="ECO:0000313" key="7">
    <source>
        <dbReference type="Proteomes" id="UP001485226"/>
    </source>
</evidence>
<keyword evidence="3 5" id="KW-1133">Transmembrane helix</keyword>
<comment type="subcellular location">
    <subcellularLocation>
        <location evidence="1">Membrane</location>
        <topology evidence="1">Multi-pass membrane protein</topology>
    </subcellularLocation>
</comment>
<reference evidence="6 7" key="1">
    <citation type="submission" date="2024-04" db="EMBL/GenBank/DDBJ databases">
        <title>Flavobacterium sp. DGU38 16S ribosomal RNA gene Genome sequencing and assembly.</title>
        <authorList>
            <person name="Park S."/>
        </authorList>
    </citation>
    <scope>NUCLEOTIDE SEQUENCE [LARGE SCALE GENOMIC DNA]</scope>
    <source>
        <strain evidence="6 7">DGU38</strain>
    </source>
</reference>